<proteinExistence type="predicted"/>
<protein>
    <submittedName>
        <fullName evidence="1">Uncharacterized protein</fullName>
    </submittedName>
</protein>
<keyword evidence="2" id="KW-1185">Reference proteome</keyword>
<dbReference type="Proteomes" id="UP001060085">
    <property type="component" value="Linkage Group LG05"/>
</dbReference>
<accession>A0ACC0AY80</accession>
<evidence type="ECO:0000313" key="1">
    <source>
        <dbReference type="EMBL" id="KAI5664388.1"/>
    </source>
</evidence>
<comment type="caution">
    <text evidence="1">The sequence shown here is derived from an EMBL/GenBank/DDBJ whole genome shotgun (WGS) entry which is preliminary data.</text>
</comment>
<reference evidence="2" key="1">
    <citation type="journal article" date="2023" name="Nat. Plants">
        <title>Single-cell RNA sequencing provides a high-resolution roadmap for understanding the multicellular compartmentation of specialized metabolism.</title>
        <authorList>
            <person name="Sun S."/>
            <person name="Shen X."/>
            <person name="Li Y."/>
            <person name="Li Y."/>
            <person name="Wang S."/>
            <person name="Li R."/>
            <person name="Zhang H."/>
            <person name="Shen G."/>
            <person name="Guo B."/>
            <person name="Wei J."/>
            <person name="Xu J."/>
            <person name="St-Pierre B."/>
            <person name="Chen S."/>
            <person name="Sun C."/>
        </authorList>
    </citation>
    <scope>NUCLEOTIDE SEQUENCE [LARGE SCALE GENOMIC DNA]</scope>
</reference>
<dbReference type="EMBL" id="CM044705">
    <property type="protein sequence ID" value="KAI5664388.1"/>
    <property type="molecule type" value="Genomic_DNA"/>
</dbReference>
<organism evidence="1 2">
    <name type="scientific">Catharanthus roseus</name>
    <name type="common">Madagascar periwinkle</name>
    <name type="synonym">Vinca rosea</name>
    <dbReference type="NCBI Taxonomy" id="4058"/>
    <lineage>
        <taxon>Eukaryota</taxon>
        <taxon>Viridiplantae</taxon>
        <taxon>Streptophyta</taxon>
        <taxon>Embryophyta</taxon>
        <taxon>Tracheophyta</taxon>
        <taxon>Spermatophyta</taxon>
        <taxon>Magnoliopsida</taxon>
        <taxon>eudicotyledons</taxon>
        <taxon>Gunneridae</taxon>
        <taxon>Pentapetalae</taxon>
        <taxon>asterids</taxon>
        <taxon>lamiids</taxon>
        <taxon>Gentianales</taxon>
        <taxon>Apocynaceae</taxon>
        <taxon>Rauvolfioideae</taxon>
        <taxon>Vinceae</taxon>
        <taxon>Catharanthinae</taxon>
        <taxon>Catharanthus</taxon>
    </lineage>
</organism>
<gene>
    <name evidence="1" type="ORF">M9H77_23711</name>
</gene>
<name>A0ACC0AY80_CATRO</name>
<sequence length="152" mass="17578">MCLMRLHLETHLRTLIHHRFFLIACIHKCFQSHIFLETPLMMGDVKCGHPCDISLYDSRVNGYHSNGTNLNSVMLGVESKGKSLEKELFNLQEETTMSFSLNPSPLYYEISYKELRSPSCFGKVKTKGKGCRRFCELENFVTTFPRFKCDVV</sequence>
<evidence type="ECO:0000313" key="2">
    <source>
        <dbReference type="Proteomes" id="UP001060085"/>
    </source>
</evidence>